<dbReference type="Proteomes" id="UP001231189">
    <property type="component" value="Unassembled WGS sequence"/>
</dbReference>
<dbReference type="AlphaFoldDB" id="A0AAD8X668"/>
<dbReference type="Gene3D" id="3.40.33.10">
    <property type="entry name" value="CAP"/>
    <property type="match status" value="1"/>
</dbReference>
<evidence type="ECO:0000313" key="4">
    <source>
        <dbReference type="Proteomes" id="UP001231189"/>
    </source>
</evidence>
<dbReference type="InterPro" id="IPR035940">
    <property type="entry name" value="CAP_sf"/>
</dbReference>
<evidence type="ECO:0000256" key="1">
    <source>
        <dbReference type="SAM" id="SignalP"/>
    </source>
</evidence>
<comment type="caution">
    <text evidence="3">The sequence shown here is derived from an EMBL/GenBank/DDBJ whole genome shotgun (WGS) entry which is preliminary data.</text>
</comment>
<dbReference type="CDD" id="cd05381">
    <property type="entry name" value="CAP_PR-1"/>
    <property type="match status" value="1"/>
</dbReference>
<dbReference type="SMART" id="SM00198">
    <property type="entry name" value="SCP"/>
    <property type="match status" value="1"/>
</dbReference>
<proteinExistence type="predicted"/>
<accession>A0AAD8X668</accession>
<dbReference type="InterPro" id="IPR014044">
    <property type="entry name" value="CAP_dom"/>
</dbReference>
<feature type="domain" description="SCP" evidence="2">
    <location>
        <begin position="73"/>
        <end position="206"/>
    </location>
</feature>
<dbReference type="InterPro" id="IPR018244">
    <property type="entry name" value="Allrgn_V5/Tpx1_CS"/>
</dbReference>
<feature type="chain" id="PRO_5042058323" description="SCP domain-containing protein" evidence="1">
    <location>
        <begin position="23"/>
        <end position="211"/>
    </location>
</feature>
<dbReference type="SUPFAM" id="SSF55797">
    <property type="entry name" value="PR-1-like"/>
    <property type="match status" value="1"/>
</dbReference>
<protein>
    <recommendedName>
        <fullName evidence="2">SCP domain-containing protein</fullName>
    </recommendedName>
</protein>
<dbReference type="PROSITE" id="PS01010">
    <property type="entry name" value="CRISP_2"/>
    <property type="match status" value="1"/>
</dbReference>
<dbReference type="FunFam" id="3.40.33.10:FF:000004">
    <property type="entry name" value="CAP, cysteine-rich secretory protein, antigen 5"/>
    <property type="match status" value="1"/>
</dbReference>
<dbReference type="Pfam" id="PF00188">
    <property type="entry name" value="CAP"/>
    <property type="match status" value="1"/>
</dbReference>
<keyword evidence="4" id="KW-1185">Reference proteome</keyword>
<name>A0AAD8X668_LOLMU</name>
<dbReference type="PANTHER" id="PTHR10334">
    <property type="entry name" value="CYSTEINE-RICH SECRETORY PROTEIN-RELATED"/>
    <property type="match status" value="1"/>
</dbReference>
<gene>
    <name evidence="3" type="ORF">QYE76_013737</name>
</gene>
<keyword evidence="1" id="KW-0732">Signal</keyword>
<dbReference type="GO" id="GO:0005576">
    <property type="term" value="C:extracellular region"/>
    <property type="evidence" value="ECO:0007669"/>
    <property type="project" value="InterPro"/>
</dbReference>
<reference evidence="3" key="1">
    <citation type="submission" date="2023-07" db="EMBL/GenBank/DDBJ databases">
        <title>A chromosome-level genome assembly of Lolium multiflorum.</title>
        <authorList>
            <person name="Chen Y."/>
            <person name="Copetti D."/>
            <person name="Kolliker R."/>
            <person name="Studer B."/>
        </authorList>
    </citation>
    <scope>NUCLEOTIDE SEQUENCE</scope>
    <source>
        <strain evidence="3">02402/16</strain>
        <tissue evidence="3">Leaf</tissue>
    </source>
</reference>
<feature type="signal peptide" evidence="1">
    <location>
        <begin position="1"/>
        <end position="22"/>
    </location>
</feature>
<organism evidence="3 4">
    <name type="scientific">Lolium multiflorum</name>
    <name type="common">Italian ryegrass</name>
    <name type="synonym">Lolium perenne subsp. multiflorum</name>
    <dbReference type="NCBI Taxonomy" id="4521"/>
    <lineage>
        <taxon>Eukaryota</taxon>
        <taxon>Viridiplantae</taxon>
        <taxon>Streptophyta</taxon>
        <taxon>Embryophyta</taxon>
        <taxon>Tracheophyta</taxon>
        <taxon>Spermatophyta</taxon>
        <taxon>Magnoliopsida</taxon>
        <taxon>Liliopsida</taxon>
        <taxon>Poales</taxon>
        <taxon>Poaceae</taxon>
        <taxon>BOP clade</taxon>
        <taxon>Pooideae</taxon>
        <taxon>Poodae</taxon>
        <taxon>Poeae</taxon>
        <taxon>Poeae Chloroplast Group 2 (Poeae type)</taxon>
        <taxon>Loliodinae</taxon>
        <taxon>Loliinae</taxon>
        <taxon>Lolium</taxon>
    </lineage>
</organism>
<dbReference type="PRINTS" id="PR00837">
    <property type="entry name" value="V5TPXLIKE"/>
</dbReference>
<dbReference type="EMBL" id="JAUUTY010000001">
    <property type="protein sequence ID" value="KAK1697040.1"/>
    <property type="molecule type" value="Genomic_DNA"/>
</dbReference>
<dbReference type="InterPro" id="IPR001283">
    <property type="entry name" value="CRISP-related"/>
</dbReference>
<evidence type="ECO:0000313" key="3">
    <source>
        <dbReference type="EMBL" id="KAK1697040.1"/>
    </source>
</evidence>
<sequence length="211" mass="23724">MERGAMLPLLLVVVLVQVEALAAVGTSSLDYLGGNTKANSKQPFLKREDEFFATVAKKLGLRSFTGGRGTYKSMAKEFLDAHNRVRAKYGVPPLRWSNKLARYARRWSAARRYDCVMMHSPAPPYGENVYEGSGWDWHAVDAVSDWASEASFYDWRAQACHPGQECGHFKQLVWRTTKYVGCGRAECYNGHSFFTCSYDPAGNYKGEEPLT</sequence>
<evidence type="ECO:0000259" key="2">
    <source>
        <dbReference type="SMART" id="SM00198"/>
    </source>
</evidence>